<dbReference type="AlphaFoldDB" id="A0A7X1FYI7"/>
<comment type="subcellular location">
    <subcellularLocation>
        <location evidence="1">Cell membrane</location>
        <topology evidence="1">Multi-pass membrane protein</topology>
    </subcellularLocation>
</comment>
<dbReference type="Pfam" id="PF01292">
    <property type="entry name" value="Ni_hydr_CYTB"/>
    <property type="match status" value="1"/>
</dbReference>
<accession>A0A7X1FYI7</accession>
<name>A0A7X1FYI7_9SPHN</name>
<evidence type="ECO:0000256" key="6">
    <source>
        <dbReference type="SAM" id="Phobius"/>
    </source>
</evidence>
<proteinExistence type="predicted"/>
<feature type="transmembrane region" description="Helical" evidence="6">
    <location>
        <begin position="100"/>
        <end position="121"/>
    </location>
</feature>
<dbReference type="SUPFAM" id="SSF81342">
    <property type="entry name" value="Transmembrane di-heme cytochromes"/>
    <property type="match status" value="1"/>
</dbReference>
<reference evidence="8 9" key="1">
    <citation type="submission" date="2020-08" db="EMBL/GenBank/DDBJ databases">
        <title>The genome sequence of type strain Novosphingobium piscinae KCTC 42194.</title>
        <authorList>
            <person name="Liu Y."/>
        </authorList>
    </citation>
    <scope>NUCLEOTIDE SEQUENCE [LARGE SCALE GENOMIC DNA]</scope>
    <source>
        <strain evidence="8 9">KCTC 42194</strain>
    </source>
</reference>
<dbReference type="Gene3D" id="1.20.950.20">
    <property type="entry name" value="Transmembrane di-heme cytochromes, Chain C"/>
    <property type="match status" value="1"/>
</dbReference>
<comment type="caution">
    <text evidence="8">The sequence shown here is derived from an EMBL/GenBank/DDBJ whole genome shotgun (WGS) entry which is preliminary data.</text>
</comment>
<evidence type="ECO:0000313" key="9">
    <source>
        <dbReference type="Proteomes" id="UP000551327"/>
    </source>
</evidence>
<feature type="domain" description="Cytochrome b561 bacterial/Ni-hydrogenase" evidence="7">
    <location>
        <begin position="12"/>
        <end position="185"/>
    </location>
</feature>
<dbReference type="GO" id="GO:0020037">
    <property type="term" value="F:heme binding"/>
    <property type="evidence" value="ECO:0007669"/>
    <property type="project" value="TreeGrafter"/>
</dbReference>
<feature type="transmembrane region" description="Helical" evidence="6">
    <location>
        <begin position="151"/>
        <end position="173"/>
    </location>
</feature>
<evidence type="ECO:0000256" key="1">
    <source>
        <dbReference type="ARBA" id="ARBA00004651"/>
    </source>
</evidence>
<feature type="transmembrane region" description="Helical" evidence="6">
    <location>
        <begin position="201"/>
        <end position="220"/>
    </location>
</feature>
<dbReference type="EMBL" id="JACLAX010000007">
    <property type="protein sequence ID" value="MBC2669350.1"/>
    <property type="molecule type" value="Genomic_DNA"/>
</dbReference>
<dbReference type="PANTHER" id="PTHR30485">
    <property type="entry name" value="NI/FE-HYDROGENASE 1 B-TYPE CYTOCHROME SUBUNIT"/>
    <property type="match status" value="1"/>
</dbReference>
<dbReference type="Proteomes" id="UP000551327">
    <property type="component" value="Unassembled WGS sequence"/>
</dbReference>
<keyword evidence="2" id="KW-1003">Cell membrane</keyword>
<protein>
    <submittedName>
        <fullName evidence="8">Cytochrome b/b6 domain-containing protein</fullName>
    </submittedName>
</protein>
<evidence type="ECO:0000259" key="7">
    <source>
        <dbReference type="Pfam" id="PF01292"/>
    </source>
</evidence>
<organism evidence="8 9">
    <name type="scientific">Novosphingobium piscinae</name>
    <dbReference type="NCBI Taxonomy" id="1507448"/>
    <lineage>
        <taxon>Bacteria</taxon>
        <taxon>Pseudomonadati</taxon>
        <taxon>Pseudomonadota</taxon>
        <taxon>Alphaproteobacteria</taxon>
        <taxon>Sphingomonadales</taxon>
        <taxon>Sphingomonadaceae</taxon>
        <taxon>Novosphingobium</taxon>
    </lineage>
</organism>
<keyword evidence="3 6" id="KW-0812">Transmembrane</keyword>
<evidence type="ECO:0000256" key="5">
    <source>
        <dbReference type="ARBA" id="ARBA00023136"/>
    </source>
</evidence>
<keyword evidence="9" id="KW-1185">Reference proteome</keyword>
<dbReference type="InterPro" id="IPR011577">
    <property type="entry name" value="Cyt_b561_bac/Ni-Hgenase"/>
</dbReference>
<evidence type="ECO:0000313" key="8">
    <source>
        <dbReference type="EMBL" id="MBC2669350.1"/>
    </source>
</evidence>
<evidence type="ECO:0000256" key="2">
    <source>
        <dbReference type="ARBA" id="ARBA00022475"/>
    </source>
</evidence>
<evidence type="ECO:0000256" key="4">
    <source>
        <dbReference type="ARBA" id="ARBA00022989"/>
    </source>
</evidence>
<dbReference type="GO" id="GO:0005886">
    <property type="term" value="C:plasma membrane"/>
    <property type="evidence" value="ECO:0007669"/>
    <property type="project" value="UniProtKB-SubCell"/>
</dbReference>
<dbReference type="InterPro" id="IPR016174">
    <property type="entry name" value="Di-haem_cyt_TM"/>
</dbReference>
<sequence length="240" mass="25903">MSLAGVTATRLWDLPVRLVHWSFVVLLVALWLSAENGAIGLHKTLGLIMLGLVVFRLLWGFVGSSTARFAGFVRGPGRVLAYLRGLRDPGQAPVVGHNPLGGWSVLGLLGVLAVQVALGLVSQDTDGIESGPLNHLVSYDTAELARELHELLFNGLLLLVAIHLAAIVFYRVVKRDNLITPMITGRRQFAVPIEAPQIAPWWRAVLCAALAAALAWWVSLGAPKPGQKPPAQQMDASEYM</sequence>
<keyword evidence="5 6" id="KW-0472">Membrane</keyword>
<feature type="transmembrane region" description="Helical" evidence="6">
    <location>
        <begin position="14"/>
        <end position="32"/>
    </location>
</feature>
<dbReference type="GO" id="GO:0009055">
    <property type="term" value="F:electron transfer activity"/>
    <property type="evidence" value="ECO:0007669"/>
    <property type="project" value="InterPro"/>
</dbReference>
<dbReference type="RefSeq" id="WP_185679207.1">
    <property type="nucleotide sequence ID" value="NZ_JACLAX010000007.1"/>
</dbReference>
<evidence type="ECO:0000256" key="3">
    <source>
        <dbReference type="ARBA" id="ARBA00022692"/>
    </source>
</evidence>
<dbReference type="GO" id="GO:0022904">
    <property type="term" value="P:respiratory electron transport chain"/>
    <property type="evidence" value="ECO:0007669"/>
    <property type="project" value="InterPro"/>
</dbReference>
<feature type="transmembrane region" description="Helical" evidence="6">
    <location>
        <begin position="44"/>
        <end position="62"/>
    </location>
</feature>
<dbReference type="PANTHER" id="PTHR30485:SF2">
    <property type="entry name" value="BLL0597 PROTEIN"/>
    <property type="match status" value="1"/>
</dbReference>
<gene>
    <name evidence="8" type="ORF">H7F53_09365</name>
</gene>
<keyword evidence="4 6" id="KW-1133">Transmembrane helix</keyword>
<dbReference type="InterPro" id="IPR051542">
    <property type="entry name" value="Hydrogenase_cytochrome"/>
</dbReference>